<dbReference type="EMBL" id="FOJG01000002">
    <property type="protein sequence ID" value="SEW53890.1"/>
    <property type="molecule type" value="Genomic_DNA"/>
</dbReference>
<dbReference type="STRING" id="29529.SAMN04488122_5739"/>
<dbReference type="SUPFAM" id="SSF48452">
    <property type="entry name" value="TPR-like"/>
    <property type="match status" value="1"/>
</dbReference>
<comment type="similarity">
    <text evidence="2">Belongs to the SusD family.</text>
</comment>
<organism evidence="8 9">
    <name type="scientific">Chitinophaga arvensicola</name>
    <dbReference type="NCBI Taxonomy" id="29529"/>
    <lineage>
        <taxon>Bacteria</taxon>
        <taxon>Pseudomonadati</taxon>
        <taxon>Bacteroidota</taxon>
        <taxon>Chitinophagia</taxon>
        <taxon>Chitinophagales</taxon>
        <taxon>Chitinophagaceae</taxon>
        <taxon>Chitinophaga</taxon>
    </lineage>
</organism>
<protein>
    <submittedName>
        <fullName evidence="8">Starch-binding associating with outer membrane</fullName>
    </submittedName>
</protein>
<gene>
    <name evidence="8" type="ORF">SAMN04488122_5739</name>
</gene>
<dbReference type="Proteomes" id="UP000199310">
    <property type="component" value="Unassembled WGS sequence"/>
</dbReference>
<evidence type="ECO:0000256" key="2">
    <source>
        <dbReference type="ARBA" id="ARBA00006275"/>
    </source>
</evidence>
<dbReference type="Pfam" id="PF14322">
    <property type="entry name" value="SusD-like_3"/>
    <property type="match status" value="1"/>
</dbReference>
<evidence type="ECO:0000259" key="6">
    <source>
        <dbReference type="Pfam" id="PF07980"/>
    </source>
</evidence>
<dbReference type="CDD" id="cd08977">
    <property type="entry name" value="SusD"/>
    <property type="match status" value="1"/>
</dbReference>
<evidence type="ECO:0000256" key="4">
    <source>
        <dbReference type="ARBA" id="ARBA00023136"/>
    </source>
</evidence>
<dbReference type="Pfam" id="PF07980">
    <property type="entry name" value="SusD_RagB"/>
    <property type="match status" value="1"/>
</dbReference>
<keyword evidence="4" id="KW-0472">Membrane</keyword>
<evidence type="ECO:0000259" key="7">
    <source>
        <dbReference type="Pfam" id="PF14322"/>
    </source>
</evidence>
<dbReference type="InterPro" id="IPR011990">
    <property type="entry name" value="TPR-like_helical_dom_sf"/>
</dbReference>
<feature type="domain" description="SusD-like N-terminal" evidence="7">
    <location>
        <begin position="69"/>
        <end position="219"/>
    </location>
</feature>
<feature type="domain" description="RagB/SusD" evidence="6">
    <location>
        <begin position="303"/>
        <end position="482"/>
    </location>
</feature>
<dbReference type="InterPro" id="IPR012944">
    <property type="entry name" value="SusD_RagB_dom"/>
</dbReference>
<evidence type="ECO:0000256" key="1">
    <source>
        <dbReference type="ARBA" id="ARBA00004442"/>
    </source>
</evidence>
<keyword evidence="5" id="KW-0998">Cell outer membrane</keyword>
<proteinExistence type="inferred from homology"/>
<keyword evidence="3" id="KW-0732">Signal</keyword>
<dbReference type="AlphaFoldDB" id="A0A1I0SB48"/>
<evidence type="ECO:0000256" key="5">
    <source>
        <dbReference type="ARBA" id="ARBA00023237"/>
    </source>
</evidence>
<dbReference type="InterPro" id="IPR033985">
    <property type="entry name" value="SusD-like_N"/>
</dbReference>
<accession>A0A1I0SB48</accession>
<dbReference type="Gene3D" id="1.25.40.390">
    <property type="match status" value="1"/>
</dbReference>
<dbReference type="GO" id="GO:0009279">
    <property type="term" value="C:cell outer membrane"/>
    <property type="evidence" value="ECO:0007669"/>
    <property type="project" value="UniProtKB-SubCell"/>
</dbReference>
<evidence type="ECO:0000313" key="8">
    <source>
        <dbReference type="EMBL" id="SEW53890.1"/>
    </source>
</evidence>
<name>A0A1I0SB48_9BACT</name>
<dbReference type="RefSeq" id="WP_089901275.1">
    <property type="nucleotide sequence ID" value="NZ_FOJG01000002.1"/>
</dbReference>
<evidence type="ECO:0000256" key="3">
    <source>
        <dbReference type="ARBA" id="ARBA00022729"/>
    </source>
</evidence>
<reference evidence="9" key="1">
    <citation type="submission" date="2016-10" db="EMBL/GenBank/DDBJ databases">
        <authorList>
            <person name="Varghese N."/>
            <person name="Submissions S."/>
        </authorList>
    </citation>
    <scope>NUCLEOTIDE SEQUENCE [LARGE SCALE GENOMIC DNA]</scope>
    <source>
        <strain evidence="9">DSM 3695</strain>
    </source>
</reference>
<sequence length="483" mass="54025">MKKVTILAIAAGMMLLGSCKKFLKEDIYTQYDPASFTGTADGFEKVLNGAYSQLQVTGYANRNDVYCFGEFCTDEMWETGGGFEAQAKDFINFTWDATNSFFSASWTKSYLAVRDANVILDNKDKASGIPADKLKAYIAEARFIRAAAYSYLYNFFGPVPLVISGKNVDALQTKASEADMQQFIITELTAAAADLPATQALRGKATKGTALAVLCKYYLNKRMWKESADVAQQIITANNYSLFTDISRLFAVENESNKEYLYVFPCINQTGYGNIVMAHTFPPAYPILTNWIIFGAQFKLYTKFVDTFDPTDKRLKMILTNYTDTKGTYHEMSKDASGNPLNNARSFKFVPDPNGLSADMGNDIPVIRYADILLSRAEALNELNGPTAASIDLINEVRHRAGITDIKLADYPAKENLRDFILAERGREFFGEGKRREDLIRMNKFITGAVARGINAKPYHVLYPIPQTEIDADKNLQQNEGYR</sequence>
<keyword evidence="9" id="KW-1185">Reference proteome</keyword>
<dbReference type="PROSITE" id="PS51257">
    <property type="entry name" value="PROKAR_LIPOPROTEIN"/>
    <property type="match status" value="1"/>
</dbReference>
<dbReference type="OrthoDB" id="636214at2"/>
<comment type="subcellular location">
    <subcellularLocation>
        <location evidence="1">Cell outer membrane</location>
    </subcellularLocation>
</comment>
<evidence type="ECO:0000313" key="9">
    <source>
        <dbReference type="Proteomes" id="UP000199310"/>
    </source>
</evidence>